<dbReference type="EMBL" id="CAXIPU020000424">
    <property type="protein sequence ID" value="CAL1671858.1"/>
    <property type="molecule type" value="Genomic_DNA"/>
</dbReference>
<evidence type="ECO:0000313" key="1">
    <source>
        <dbReference type="EMBL" id="CAL1671858.1"/>
    </source>
</evidence>
<organism evidence="1 2">
    <name type="scientific">Lasius platythorax</name>
    <dbReference type="NCBI Taxonomy" id="488582"/>
    <lineage>
        <taxon>Eukaryota</taxon>
        <taxon>Metazoa</taxon>
        <taxon>Ecdysozoa</taxon>
        <taxon>Arthropoda</taxon>
        <taxon>Hexapoda</taxon>
        <taxon>Insecta</taxon>
        <taxon>Pterygota</taxon>
        <taxon>Neoptera</taxon>
        <taxon>Endopterygota</taxon>
        <taxon>Hymenoptera</taxon>
        <taxon>Apocrita</taxon>
        <taxon>Aculeata</taxon>
        <taxon>Formicoidea</taxon>
        <taxon>Formicidae</taxon>
        <taxon>Formicinae</taxon>
        <taxon>Lasius</taxon>
        <taxon>Lasius</taxon>
    </lineage>
</organism>
<dbReference type="AlphaFoldDB" id="A0AAV2MWH9"/>
<protein>
    <submittedName>
        <fullName evidence="1">Uncharacterized protein</fullName>
    </submittedName>
</protein>
<reference evidence="1" key="1">
    <citation type="submission" date="2024-04" db="EMBL/GenBank/DDBJ databases">
        <authorList>
            <consortium name="Molecular Ecology Group"/>
        </authorList>
    </citation>
    <scope>NUCLEOTIDE SEQUENCE</scope>
</reference>
<gene>
    <name evidence="1" type="ORF">LPLAT_LOCUS5277</name>
</gene>
<comment type="caution">
    <text evidence="1">The sequence shown here is derived from an EMBL/GenBank/DDBJ whole genome shotgun (WGS) entry which is preliminary data.</text>
</comment>
<proteinExistence type="predicted"/>
<evidence type="ECO:0000313" key="2">
    <source>
        <dbReference type="Proteomes" id="UP001497644"/>
    </source>
</evidence>
<keyword evidence="2" id="KW-1185">Reference proteome</keyword>
<accession>A0AAV2MWH9</accession>
<name>A0AAV2MWH9_9HYME</name>
<dbReference type="Proteomes" id="UP001497644">
    <property type="component" value="Unassembled WGS sequence"/>
</dbReference>
<sequence>MYKRCKPNLTNYGTRNMYKWCKPDLTNFGNAEYVQAVQTESYNLRICTSGAFVARVSNASPMVISVTGSPGVTANRLLPVIAPVRKHPATGSLGITANRPLPGVTVLRNRLGPASHPFPGEIGDRDAVQ</sequence>